<evidence type="ECO:0000313" key="8">
    <source>
        <dbReference type="EMBL" id="MBB4938420.1"/>
    </source>
</evidence>
<dbReference type="RefSeq" id="WP_221465388.1">
    <property type="nucleotide sequence ID" value="NZ_BAABEK010000197.1"/>
</dbReference>
<dbReference type="PROSITE" id="PS00108">
    <property type="entry name" value="PROTEIN_KINASE_ST"/>
    <property type="match status" value="1"/>
</dbReference>
<dbReference type="SMART" id="SM00220">
    <property type="entry name" value="S_TKc"/>
    <property type="match status" value="1"/>
</dbReference>
<feature type="compositionally biased region" description="Basic and acidic residues" evidence="6">
    <location>
        <begin position="388"/>
        <end position="401"/>
    </location>
</feature>
<name>A0A7W7RUJ0_9ACTN</name>
<dbReference type="InterPro" id="IPR011009">
    <property type="entry name" value="Kinase-like_dom_sf"/>
</dbReference>
<organism evidence="8 9">
    <name type="scientific">Streptosporangium album</name>
    <dbReference type="NCBI Taxonomy" id="47479"/>
    <lineage>
        <taxon>Bacteria</taxon>
        <taxon>Bacillati</taxon>
        <taxon>Actinomycetota</taxon>
        <taxon>Actinomycetes</taxon>
        <taxon>Streptosporangiales</taxon>
        <taxon>Streptosporangiaceae</taxon>
        <taxon>Streptosporangium</taxon>
    </lineage>
</organism>
<dbReference type="Pfam" id="PF00069">
    <property type="entry name" value="Pkinase"/>
    <property type="match status" value="1"/>
</dbReference>
<sequence>MAVRFTPLEDDDPKKVAGYKLQARLGSGGMGRVYLAFSPGGRALAIKVVRPDYAQDPEFRRRFKKEIRAAQSVQGLYTAPVVDADSEAKLPWLATAYVPGPSLQQAVSEHGPLPLPTVFRLLAGVAEGLTAVHTCELIHRDLKPANILLADDGPRVIDFGIAHAAGATTATSTEVRIGTPAYMAPEQVRGRSATPATDVFALGNLAVYAATGHAAFGEGNSDALFFRILNEEPDLDDCLPKLRTIVQRCLAKDPGERPAVSEIMEYARRQTEGETLGLAGSWLPEALVTSLAGYDTAKYRKTATPVPPPKPKAPAGQGSSGGSVLGWLVGIAVVVVLVIGPGKVLAWVKSDGTPPVTSTDAGSRYTPPASDTDTDTGSDTGSDTVAEPTEKKTPDGCERGFRVIGNNSDTYDKASSASLSALASNLDAAADAAGDSEVEAAIRDLADDSRAMSDANSKFQAAIDAHDLTASEGYSDAFSSAFGEWKDDAETLKSLCS</sequence>
<dbReference type="CDD" id="cd14014">
    <property type="entry name" value="STKc_PknB_like"/>
    <property type="match status" value="1"/>
</dbReference>
<feature type="binding site" evidence="5">
    <location>
        <position position="47"/>
    </location>
    <ligand>
        <name>ATP</name>
        <dbReference type="ChEBI" id="CHEBI:30616"/>
    </ligand>
</feature>
<dbReference type="Proteomes" id="UP000534286">
    <property type="component" value="Unassembled WGS sequence"/>
</dbReference>
<keyword evidence="8" id="KW-0723">Serine/threonine-protein kinase</keyword>
<dbReference type="InterPro" id="IPR000719">
    <property type="entry name" value="Prot_kinase_dom"/>
</dbReference>
<dbReference type="Gene3D" id="1.10.510.10">
    <property type="entry name" value="Transferase(Phosphotransferase) domain 1"/>
    <property type="match status" value="1"/>
</dbReference>
<dbReference type="InterPro" id="IPR008271">
    <property type="entry name" value="Ser/Thr_kinase_AS"/>
</dbReference>
<reference evidence="8 9" key="1">
    <citation type="submission" date="2020-08" db="EMBL/GenBank/DDBJ databases">
        <title>Sequencing the genomes of 1000 actinobacteria strains.</title>
        <authorList>
            <person name="Klenk H.-P."/>
        </authorList>
    </citation>
    <scope>NUCLEOTIDE SEQUENCE [LARGE SCALE GENOMIC DNA]</scope>
    <source>
        <strain evidence="8 9">DSM 43023</strain>
    </source>
</reference>
<dbReference type="GO" id="GO:0004674">
    <property type="term" value="F:protein serine/threonine kinase activity"/>
    <property type="evidence" value="ECO:0007669"/>
    <property type="project" value="UniProtKB-KW"/>
</dbReference>
<dbReference type="SUPFAM" id="SSF56112">
    <property type="entry name" value="Protein kinase-like (PK-like)"/>
    <property type="match status" value="1"/>
</dbReference>
<feature type="region of interest" description="Disordered" evidence="6">
    <location>
        <begin position="300"/>
        <end position="319"/>
    </location>
</feature>
<evidence type="ECO:0000313" key="9">
    <source>
        <dbReference type="Proteomes" id="UP000534286"/>
    </source>
</evidence>
<feature type="compositionally biased region" description="Low complexity" evidence="6">
    <location>
        <begin position="375"/>
        <end position="384"/>
    </location>
</feature>
<protein>
    <submittedName>
        <fullName evidence="8">Serine/threonine protein kinase</fullName>
    </submittedName>
</protein>
<proteinExistence type="predicted"/>
<gene>
    <name evidence="8" type="ORF">FHR32_002725</name>
</gene>
<dbReference type="EMBL" id="JACHJU010000001">
    <property type="protein sequence ID" value="MBB4938420.1"/>
    <property type="molecule type" value="Genomic_DNA"/>
</dbReference>
<dbReference type="InterPro" id="IPR017441">
    <property type="entry name" value="Protein_kinase_ATP_BS"/>
</dbReference>
<keyword evidence="9" id="KW-1185">Reference proteome</keyword>
<keyword evidence="4 5" id="KW-0067">ATP-binding</keyword>
<keyword evidence="2 5" id="KW-0547">Nucleotide-binding</keyword>
<evidence type="ECO:0000259" key="7">
    <source>
        <dbReference type="PROSITE" id="PS50011"/>
    </source>
</evidence>
<dbReference type="PANTHER" id="PTHR43289">
    <property type="entry name" value="MITOGEN-ACTIVATED PROTEIN KINASE KINASE KINASE 20-RELATED"/>
    <property type="match status" value="1"/>
</dbReference>
<feature type="region of interest" description="Disordered" evidence="6">
    <location>
        <begin position="350"/>
        <end position="401"/>
    </location>
</feature>
<feature type="domain" description="Protein kinase" evidence="7">
    <location>
        <begin position="19"/>
        <end position="269"/>
    </location>
</feature>
<evidence type="ECO:0000256" key="1">
    <source>
        <dbReference type="ARBA" id="ARBA00022679"/>
    </source>
</evidence>
<evidence type="ECO:0000256" key="5">
    <source>
        <dbReference type="PROSITE-ProRule" id="PRU10141"/>
    </source>
</evidence>
<evidence type="ECO:0000256" key="3">
    <source>
        <dbReference type="ARBA" id="ARBA00022777"/>
    </source>
</evidence>
<keyword evidence="3 8" id="KW-0418">Kinase</keyword>
<dbReference type="PANTHER" id="PTHR43289:SF34">
    <property type="entry name" value="SERINE_THREONINE-PROTEIN KINASE YBDM-RELATED"/>
    <property type="match status" value="1"/>
</dbReference>
<dbReference type="Gene3D" id="3.30.200.20">
    <property type="entry name" value="Phosphorylase Kinase, domain 1"/>
    <property type="match status" value="1"/>
</dbReference>
<keyword evidence="1" id="KW-0808">Transferase</keyword>
<dbReference type="AlphaFoldDB" id="A0A7W7RUJ0"/>
<accession>A0A7W7RUJ0</accession>
<evidence type="ECO:0000256" key="2">
    <source>
        <dbReference type="ARBA" id="ARBA00022741"/>
    </source>
</evidence>
<dbReference type="PROSITE" id="PS00107">
    <property type="entry name" value="PROTEIN_KINASE_ATP"/>
    <property type="match status" value="1"/>
</dbReference>
<evidence type="ECO:0000256" key="6">
    <source>
        <dbReference type="SAM" id="MobiDB-lite"/>
    </source>
</evidence>
<comment type="caution">
    <text evidence="8">The sequence shown here is derived from an EMBL/GenBank/DDBJ whole genome shotgun (WGS) entry which is preliminary data.</text>
</comment>
<dbReference type="GO" id="GO:0005524">
    <property type="term" value="F:ATP binding"/>
    <property type="evidence" value="ECO:0007669"/>
    <property type="project" value="UniProtKB-UniRule"/>
</dbReference>
<dbReference type="PROSITE" id="PS50011">
    <property type="entry name" value="PROTEIN_KINASE_DOM"/>
    <property type="match status" value="1"/>
</dbReference>
<evidence type="ECO:0000256" key="4">
    <source>
        <dbReference type="ARBA" id="ARBA00022840"/>
    </source>
</evidence>